<evidence type="ECO:0000259" key="10">
    <source>
        <dbReference type="Pfam" id="PF08245"/>
    </source>
</evidence>
<proteinExistence type="inferred from homology"/>
<dbReference type="Gene3D" id="3.40.50.720">
    <property type="entry name" value="NAD(P)-binding Rossmann-like Domain"/>
    <property type="match status" value="1"/>
</dbReference>
<evidence type="ECO:0000256" key="2">
    <source>
        <dbReference type="ARBA" id="ARBA00004752"/>
    </source>
</evidence>
<comment type="pathway">
    <text evidence="2 7 8">Cell wall biogenesis; peptidoglycan biosynthesis.</text>
</comment>
<keyword evidence="6 7" id="KW-0067">ATP-binding</keyword>
<dbReference type="SUPFAM" id="SSF53623">
    <property type="entry name" value="MurD-like peptide ligases, catalytic domain"/>
    <property type="match status" value="1"/>
</dbReference>
<keyword evidence="7 8" id="KW-0131">Cell cycle</keyword>
<reference evidence="11 12" key="1">
    <citation type="journal article" date="2016" name="Nat. Commun.">
        <title>Thousands of microbial genomes shed light on interconnected biogeochemical processes in an aquifer system.</title>
        <authorList>
            <person name="Anantharaman K."/>
            <person name="Brown C.T."/>
            <person name="Hug L.A."/>
            <person name="Sharon I."/>
            <person name="Castelle C.J."/>
            <person name="Probst A.J."/>
            <person name="Thomas B.C."/>
            <person name="Singh A."/>
            <person name="Wilkins M.J."/>
            <person name="Karaoz U."/>
            <person name="Brodie E.L."/>
            <person name="Williams K.H."/>
            <person name="Hubbard S.S."/>
            <person name="Banfield J.F."/>
        </authorList>
    </citation>
    <scope>NUCLEOTIDE SEQUENCE [LARGE SCALE GENOMIC DNA]</scope>
</reference>
<comment type="similarity">
    <text evidence="7">Belongs to the MurCDEF family.</text>
</comment>
<dbReference type="Pfam" id="PF02875">
    <property type="entry name" value="Mur_ligase_C"/>
    <property type="match status" value="1"/>
</dbReference>
<dbReference type="Gene3D" id="3.90.190.20">
    <property type="entry name" value="Mur ligase, C-terminal domain"/>
    <property type="match status" value="1"/>
</dbReference>
<comment type="caution">
    <text evidence="11">The sequence shown here is derived from an EMBL/GenBank/DDBJ whole genome shotgun (WGS) entry which is preliminary data.</text>
</comment>
<dbReference type="GO" id="GO:0008764">
    <property type="term" value="F:UDP-N-acetylmuramoylalanine-D-glutamate ligase activity"/>
    <property type="evidence" value="ECO:0007669"/>
    <property type="project" value="UniProtKB-UniRule"/>
</dbReference>
<feature type="binding site" evidence="7">
    <location>
        <begin position="118"/>
        <end position="124"/>
    </location>
    <ligand>
        <name>ATP</name>
        <dbReference type="ChEBI" id="CHEBI:30616"/>
    </ligand>
</feature>
<keyword evidence="3 7" id="KW-0963">Cytoplasm</keyword>
<evidence type="ECO:0000256" key="3">
    <source>
        <dbReference type="ARBA" id="ARBA00022490"/>
    </source>
</evidence>
<name>A0A1F5KGK4_9BACT</name>
<dbReference type="InterPro" id="IPR036565">
    <property type="entry name" value="Mur-like_cat_sf"/>
</dbReference>
<dbReference type="GO" id="GO:0005524">
    <property type="term" value="F:ATP binding"/>
    <property type="evidence" value="ECO:0007669"/>
    <property type="project" value="UniProtKB-UniRule"/>
</dbReference>
<evidence type="ECO:0000256" key="4">
    <source>
        <dbReference type="ARBA" id="ARBA00022598"/>
    </source>
</evidence>
<organism evidence="11 12">
    <name type="scientific">Candidatus Daviesbacteria bacterium RIFCSPHIGHO2_02_FULL_43_12</name>
    <dbReference type="NCBI Taxonomy" id="1797776"/>
    <lineage>
        <taxon>Bacteria</taxon>
        <taxon>Candidatus Daviesiibacteriota</taxon>
    </lineage>
</organism>
<evidence type="ECO:0000256" key="6">
    <source>
        <dbReference type="ARBA" id="ARBA00022840"/>
    </source>
</evidence>
<feature type="domain" description="Mur ligase central" evidence="10">
    <location>
        <begin position="116"/>
        <end position="289"/>
    </location>
</feature>
<evidence type="ECO:0000256" key="8">
    <source>
        <dbReference type="RuleBase" id="RU003664"/>
    </source>
</evidence>
<keyword evidence="4 7" id="KW-0436">Ligase</keyword>
<dbReference type="GO" id="GO:0009252">
    <property type="term" value="P:peptidoglycan biosynthetic process"/>
    <property type="evidence" value="ECO:0007669"/>
    <property type="project" value="UniProtKB-UniRule"/>
</dbReference>
<dbReference type="EC" id="6.3.2.9" evidence="7 8"/>
<dbReference type="GO" id="GO:0008360">
    <property type="term" value="P:regulation of cell shape"/>
    <property type="evidence" value="ECO:0007669"/>
    <property type="project" value="UniProtKB-KW"/>
</dbReference>
<evidence type="ECO:0000256" key="7">
    <source>
        <dbReference type="HAMAP-Rule" id="MF_00639"/>
    </source>
</evidence>
<sequence length="453" mass="50022">MELDSFKDKKVGVLGFGIEGESAIEFSLLQKASKIVVFDLKPRQGFESQTIKRLEKRGVVFEFESQKIDSSFELLVRSPGVPIDSQPIKQAKQLGIKITSTTQIFFDLCPCPIIGVTGTKGKGTTSTLIYEIIKMEEDDVFLGGNIGNSPLSFLDKLNPASLVVLELSSFQLQDLKLSPHIAVVLMVTEDHLEVHKSIDSYTEAKRAITTWQTDQDYLIANTDYANTSQVIAGSKAKLFEISSSREVTRGCYVSNQKIICEGEDIIDVSEVFIPGKHNWENVCAAVMAAKIIGISTEAIREAVKNFKGLPHRLELVRNLKGVKYYDDSFATAPSPSIAAIKAFKAPKILILGGSPKKSDFSELGELISHDSTIKAIIGIGIEWPQIKLRIQNAGLRIRIIEGCKNMEEIVSKAAEIAEPGDVVILSPACASFDMFKNYKDRGDQFKERVRKLN</sequence>
<dbReference type="Pfam" id="PF21799">
    <property type="entry name" value="MurD-like_N"/>
    <property type="match status" value="1"/>
</dbReference>
<protein>
    <recommendedName>
        <fullName evidence="7 8">UDP-N-acetylmuramoylalanine--D-glutamate ligase</fullName>
        <ecNumber evidence="7 8">6.3.2.9</ecNumber>
    </recommendedName>
    <alternativeName>
        <fullName evidence="7">D-glutamic acid-adding enzyme</fullName>
    </alternativeName>
    <alternativeName>
        <fullName evidence="7">UDP-N-acetylmuramoyl-L-alanyl-D-glutamate synthetase</fullName>
    </alternativeName>
</protein>
<gene>
    <name evidence="7" type="primary">murD</name>
    <name evidence="11" type="ORF">A3D25_03365</name>
</gene>
<dbReference type="PANTHER" id="PTHR43692">
    <property type="entry name" value="UDP-N-ACETYLMURAMOYLALANINE--D-GLUTAMATE LIGASE"/>
    <property type="match status" value="1"/>
</dbReference>
<dbReference type="UniPathway" id="UPA00219"/>
<dbReference type="PANTHER" id="PTHR43692:SF1">
    <property type="entry name" value="UDP-N-ACETYLMURAMOYLALANINE--D-GLUTAMATE LIGASE"/>
    <property type="match status" value="1"/>
</dbReference>
<evidence type="ECO:0000259" key="9">
    <source>
        <dbReference type="Pfam" id="PF02875"/>
    </source>
</evidence>
<dbReference type="SUPFAM" id="SSF51984">
    <property type="entry name" value="MurCD N-terminal domain"/>
    <property type="match status" value="1"/>
</dbReference>
<dbReference type="GO" id="GO:0005737">
    <property type="term" value="C:cytoplasm"/>
    <property type="evidence" value="ECO:0007669"/>
    <property type="project" value="UniProtKB-SubCell"/>
</dbReference>
<keyword evidence="7 8" id="KW-0573">Peptidoglycan synthesis</keyword>
<dbReference type="Gene3D" id="3.40.1190.10">
    <property type="entry name" value="Mur-like, catalytic domain"/>
    <property type="match status" value="1"/>
</dbReference>
<dbReference type="Proteomes" id="UP000177328">
    <property type="component" value="Unassembled WGS sequence"/>
</dbReference>
<dbReference type="InterPro" id="IPR036615">
    <property type="entry name" value="Mur_ligase_C_dom_sf"/>
</dbReference>
<dbReference type="Pfam" id="PF08245">
    <property type="entry name" value="Mur_ligase_M"/>
    <property type="match status" value="1"/>
</dbReference>
<dbReference type="EMBL" id="MFDD01000015">
    <property type="protein sequence ID" value="OGE39741.1"/>
    <property type="molecule type" value="Genomic_DNA"/>
</dbReference>
<dbReference type="AlphaFoldDB" id="A0A1F5KGK4"/>
<comment type="function">
    <text evidence="7 8">Cell wall formation. Catalyzes the addition of glutamate to the nucleotide precursor UDP-N-acetylmuramoyl-L-alanine (UMA).</text>
</comment>
<keyword evidence="7 8" id="KW-0133">Cell shape</keyword>
<evidence type="ECO:0000313" key="11">
    <source>
        <dbReference type="EMBL" id="OGE39741.1"/>
    </source>
</evidence>
<keyword evidence="7 8" id="KW-0961">Cell wall biogenesis/degradation</keyword>
<dbReference type="NCBIfam" id="TIGR01087">
    <property type="entry name" value="murD"/>
    <property type="match status" value="1"/>
</dbReference>
<evidence type="ECO:0000256" key="1">
    <source>
        <dbReference type="ARBA" id="ARBA00004496"/>
    </source>
</evidence>
<evidence type="ECO:0000256" key="5">
    <source>
        <dbReference type="ARBA" id="ARBA00022741"/>
    </source>
</evidence>
<dbReference type="InterPro" id="IPR013221">
    <property type="entry name" value="Mur_ligase_cen"/>
</dbReference>
<dbReference type="GO" id="GO:0051301">
    <property type="term" value="P:cell division"/>
    <property type="evidence" value="ECO:0007669"/>
    <property type="project" value="UniProtKB-KW"/>
</dbReference>
<comment type="subcellular location">
    <subcellularLocation>
        <location evidence="1 7 8">Cytoplasm</location>
    </subcellularLocation>
</comment>
<dbReference type="SUPFAM" id="SSF53244">
    <property type="entry name" value="MurD-like peptide ligases, peptide-binding domain"/>
    <property type="match status" value="1"/>
</dbReference>
<accession>A0A1F5KGK4</accession>
<dbReference type="GO" id="GO:0071555">
    <property type="term" value="P:cell wall organization"/>
    <property type="evidence" value="ECO:0007669"/>
    <property type="project" value="UniProtKB-KW"/>
</dbReference>
<feature type="domain" description="Mur ligase C-terminal" evidence="9">
    <location>
        <begin position="311"/>
        <end position="429"/>
    </location>
</feature>
<dbReference type="InterPro" id="IPR004101">
    <property type="entry name" value="Mur_ligase_C"/>
</dbReference>
<dbReference type="HAMAP" id="MF_00639">
    <property type="entry name" value="MurD"/>
    <property type="match status" value="1"/>
</dbReference>
<dbReference type="InterPro" id="IPR005762">
    <property type="entry name" value="MurD"/>
</dbReference>
<evidence type="ECO:0000313" key="12">
    <source>
        <dbReference type="Proteomes" id="UP000177328"/>
    </source>
</evidence>
<keyword evidence="5 7" id="KW-0547">Nucleotide-binding</keyword>
<comment type="catalytic activity">
    <reaction evidence="7 8">
        <text>UDP-N-acetyl-alpha-D-muramoyl-L-alanine + D-glutamate + ATP = UDP-N-acetyl-alpha-D-muramoyl-L-alanyl-D-glutamate + ADP + phosphate + H(+)</text>
        <dbReference type="Rhea" id="RHEA:16429"/>
        <dbReference type="ChEBI" id="CHEBI:15378"/>
        <dbReference type="ChEBI" id="CHEBI:29986"/>
        <dbReference type="ChEBI" id="CHEBI:30616"/>
        <dbReference type="ChEBI" id="CHEBI:43474"/>
        <dbReference type="ChEBI" id="CHEBI:83898"/>
        <dbReference type="ChEBI" id="CHEBI:83900"/>
        <dbReference type="ChEBI" id="CHEBI:456216"/>
        <dbReference type="EC" id="6.3.2.9"/>
    </reaction>
</comment>
<keyword evidence="7 8" id="KW-0132">Cell division</keyword>